<organism evidence="5 6">
    <name type="scientific">Halobacillus aidingensis</name>
    <dbReference type="NCBI Taxonomy" id="240303"/>
    <lineage>
        <taxon>Bacteria</taxon>
        <taxon>Bacillati</taxon>
        <taxon>Bacillota</taxon>
        <taxon>Bacilli</taxon>
        <taxon>Bacillales</taxon>
        <taxon>Bacillaceae</taxon>
        <taxon>Halobacillus</taxon>
    </lineage>
</organism>
<dbReference type="OrthoDB" id="9770183at2"/>
<name>A0A1H0SML0_HALAD</name>
<feature type="chain" id="PRO_5011507271" evidence="3">
    <location>
        <begin position="38"/>
        <end position="572"/>
    </location>
</feature>
<evidence type="ECO:0000259" key="4">
    <source>
        <dbReference type="Pfam" id="PF00144"/>
    </source>
</evidence>
<evidence type="ECO:0000313" key="6">
    <source>
        <dbReference type="Proteomes" id="UP000198860"/>
    </source>
</evidence>
<dbReference type="GO" id="GO:0016787">
    <property type="term" value="F:hydrolase activity"/>
    <property type="evidence" value="ECO:0007669"/>
    <property type="project" value="UniProtKB-KW"/>
</dbReference>
<dbReference type="Pfam" id="PF00144">
    <property type="entry name" value="Beta-lactamase"/>
    <property type="match status" value="1"/>
</dbReference>
<feature type="signal peptide" evidence="3">
    <location>
        <begin position="1"/>
        <end position="37"/>
    </location>
</feature>
<feature type="region of interest" description="Disordered" evidence="2">
    <location>
        <begin position="60"/>
        <end position="82"/>
    </location>
</feature>
<evidence type="ECO:0000256" key="1">
    <source>
        <dbReference type="ARBA" id="ARBA00022801"/>
    </source>
</evidence>
<dbReference type="AlphaFoldDB" id="A0A1H0SML0"/>
<accession>A0A1H0SML0</accession>
<dbReference type="STRING" id="240303.SAMN05421677_11881"/>
<sequence length="572" mass="63836">MLELSEKGGRKLKKKTVSILLTTALGATLLSPHSTLAAPGPSIEKKGVKTNVHTNQSTVHPAFSWDQPGPSSPILHPGSVRGAGMREEPLQEIDPLLLSAIENNVMPGAVTLVARRGHIVKEEAYGYAMKYEDDEFTQSENPIPMKKDTIFDLASISKIFTTTAAMILYEQDAFELNDPVAKHLPEFAENGKENVTIEQLLTHTSGFKAWIPLYTVEGDRNDRLQHVLQYPLANEPGSTYTYSDLNMITLGALVERLSNMRLDEFVEKNITKPLKMEDTMYNPEEDLKPRIAATEDQPWTNRGLVWGEVHDESAWSLDGVAGHAGVFSTANDLAKFAHMFLNEGTYGNKKILEPETVKLLTENRIPQFAGDDHGLGWELQQGWYMDALSSPRTYGHTGYTGTSIVVNPENDTIAILLTNRVHPTRDTVSTNGARRGFARKVADAIPVQMDKKSNPWFSGYGDQVEKQLLAKVNPSETASLSFRTWFEIEDGYDFGTLEVSDDGETWTTLDRFTGDSNGWVSRNVELPSDTTHLRFIYETDGSVNNRGWYIDNLEINGNAVEVKSDSWEKRSY</sequence>
<dbReference type="InterPro" id="IPR050789">
    <property type="entry name" value="Diverse_Enzym_Activities"/>
</dbReference>
<proteinExistence type="predicted"/>
<keyword evidence="6" id="KW-1185">Reference proteome</keyword>
<dbReference type="InterPro" id="IPR012338">
    <property type="entry name" value="Beta-lactam/transpept-like"/>
</dbReference>
<protein>
    <submittedName>
        <fullName evidence="5">CubicO group peptidase, beta-lactamase class C family</fullName>
    </submittedName>
</protein>
<keyword evidence="1" id="KW-0378">Hydrolase</keyword>
<evidence type="ECO:0000256" key="3">
    <source>
        <dbReference type="SAM" id="SignalP"/>
    </source>
</evidence>
<dbReference type="PANTHER" id="PTHR43283:SF11">
    <property type="entry name" value="BETA-LACTAMASE-RELATED DOMAIN-CONTAINING PROTEIN"/>
    <property type="match status" value="1"/>
</dbReference>
<gene>
    <name evidence="5" type="ORF">SAMN05421677_11881</name>
</gene>
<evidence type="ECO:0000256" key="2">
    <source>
        <dbReference type="SAM" id="MobiDB-lite"/>
    </source>
</evidence>
<reference evidence="6" key="1">
    <citation type="submission" date="2016-10" db="EMBL/GenBank/DDBJ databases">
        <authorList>
            <person name="Varghese N."/>
            <person name="Submissions S."/>
        </authorList>
    </citation>
    <scope>NUCLEOTIDE SEQUENCE [LARGE SCALE GENOMIC DNA]</scope>
    <source>
        <strain evidence="6">CGMCC 1.3703</strain>
    </source>
</reference>
<dbReference type="Gene3D" id="2.60.120.260">
    <property type="entry name" value="Galactose-binding domain-like"/>
    <property type="match status" value="1"/>
</dbReference>
<dbReference type="SUPFAM" id="SSF56601">
    <property type="entry name" value="beta-lactamase/transpeptidase-like"/>
    <property type="match status" value="1"/>
</dbReference>
<dbReference type="Proteomes" id="UP000198860">
    <property type="component" value="Unassembled WGS sequence"/>
</dbReference>
<evidence type="ECO:0000313" key="5">
    <source>
        <dbReference type="EMBL" id="SDP42478.1"/>
    </source>
</evidence>
<keyword evidence="3" id="KW-0732">Signal</keyword>
<dbReference type="Pfam" id="PF20773">
    <property type="entry name" value="InhA-like_MAM"/>
    <property type="match status" value="1"/>
</dbReference>
<dbReference type="InterPro" id="IPR001466">
    <property type="entry name" value="Beta-lactam-related"/>
</dbReference>
<dbReference type="Gene3D" id="3.40.710.10">
    <property type="entry name" value="DD-peptidase/beta-lactamase superfamily"/>
    <property type="match status" value="1"/>
</dbReference>
<dbReference type="PANTHER" id="PTHR43283">
    <property type="entry name" value="BETA-LACTAMASE-RELATED"/>
    <property type="match status" value="1"/>
</dbReference>
<feature type="domain" description="Beta-lactamase-related" evidence="4">
    <location>
        <begin position="104"/>
        <end position="434"/>
    </location>
</feature>
<dbReference type="EMBL" id="FNIZ01000018">
    <property type="protein sequence ID" value="SDP42478.1"/>
    <property type="molecule type" value="Genomic_DNA"/>
</dbReference>